<gene>
    <name evidence="5" type="ORF">HC235_04560</name>
</gene>
<keyword evidence="3" id="KW-0067">ATP-binding</keyword>
<feature type="domain" description="Cobalamin adenosyltransferase-like" evidence="4">
    <location>
        <begin position="15"/>
        <end position="164"/>
    </location>
</feature>
<evidence type="ECO:0000256" key="3">
    <source>
        <dbReference type="ARBA" id="ARBA00022840"/>
    </source>
</evidence>
<dbReference type="SUPFAM" id="SSF89028">
    <property type="entry name" value="Cobalamin adenosyltransferase-like"/>
    <property type="match status" value="1"/>
</dbReference>
<dbReference type="InterPro" id="IPR016030">
    <property type="entry name" value="CblAdoTrfase-like"/>
</dbReference>
<evidence type="ECO:0000256" key="2">
    <source>
        <dbReference type="ARBA" id="ARBA00022741"/>
    </source>
</evidence>
<dbReference type="InterPro" id="IPR036451">
    <property type="entry name" value="CblAdoTrfase-like_sf"/>
</dbReference>
<keyword evidence="6" id="KW-1185">Reference proteome</keyword>
<evidence type="ECO:0000256" key="1">
    <source>
        <dbReference type="ARBA" id="ARBA00022679"/>
    </source>
</evidence>
<sequence>MPTLAKPCVVTGSCPGDLGDTEVLWKGRQMCVSKASGIIKVFGALEAALGHINQAVVTCEKQAKCLKRAYWALFNLGLYLSTGEDYYYGQSIYILKKALKCTLPMLPDSPLGWLYCADLCCATINTARVWVRWVERRVAALEEGKEAILILNHLGNILFELMRTTHHSVKTRRGLVTVKPREEETAPAWL</sequence>
<evidence type="ECO:0000313" key="6">
    <source>
        <dbReference type="Proteomes" id="UP000554766"/>
    </source>
</evidence>
<evidence type="ECO:0000259" key="4">
    <source>
        <dbReference type="Pfam" id="PF01923"/>
    </source>
</evidence>
<dbReference type="GO" id="GO:0016740">
    <property type="term" value="F:transferase activity"/>
    <property type="evidence" value="ECO:0007669"/>
    <property type="project" value="UniProtKB-KW"/>
</dbReference>
<dbReference type="Proteomes" id="UP000554766">
    <property type="component" value="Unassembled WGS sequence"/>
</dbReference>
<comment type="caution">
    <text evidence="5">The sequence shown here is derived from an EMBL/GenBank/DDBJ whole genome shotgun (WGS) entry which is preliminary data.</text>
</comment>
<dbReference type="GeneID" id="5054473"/>
<organism evidence="5 6">
    <name type="scientific">Pyrobaculum arsenaticum</name>
    <dbReference type="NCBI Taxonomy" id="121277"/>
    <lineage>
        <taxon>Archaea</taxon>
        <taxon>Thermoproteota</taxon>
        <taxon>Thermoprotei</taxon>
        <taxon>Thermoproteales</taxon>
        <taxon>Thermoproteaceae</taxon>
        <taxon>Pyrobaculum</taxon>
    </lineage>
</organism>
<keyword evidence="1 5" id="KW-0808">Transferase</keyword>
<dbReference type="RefSeq" id="WP_011900951.1">
    <property type="nucleotide sequence ID" value="NZ_JAAVJF010000002.1"/>
</dbReference>
<keyword evidence="2" id="KW-0547">Nucleotide-binding</keyword>
<dbReference type="EMBL" id="JAAVJF010000002">
    <property type="protein sequence ID" value="NYR15231.1"/>
    <property type="molecule type" value="Genomic_DNA"/>
</dbReference>
<proteinExistence type="predicted"/>
<dbReference type="OMA" id="INNARVW"/>
<dbReference type="AlphaFoldDB" id="A0A7L4P8F1"/>
<protein>
    <submittedName>
        <fullName evidence="5">ATP:cob(I)alamin adenosyltransferase</fullName>
    </submittedName>
</protein>
<reference evidence="5 6" key="1">
    <citation type="journal article" date="2020" name="Nat. Commun.">
        <title>The structures of two archaeal type IV pili illuminate evolutionary relationships.</title>
        <authorList>
            <person name="Wang F."/>
            <person name="Baquero D.P."/>
            <person name="Su Z."/>
            <person name="Beltran L.C."/>
            <person name="Prangishvili D."/>
            <person name="Krupovic M."/>
            <person name="Egelman E.H."/>
        </authorList>
    </citation>
    <scope>NUCLEOTIDE SEQUENCE [LARGE SCALE GENOMIC DNA]</scope>
    <source>
        <strain evidence="5 6">2GA</strain>
    </source>
</reference>
<accession>A0A7L4P8F1</accession>
<dbReference type="GO" id="GO:0005524">
    <property type="term" value="F:ATP binding"/>
    <property type="evidence" value="ECO:0007669"/>
    <property type="project" value="UniProtKB-KW"/>
</dbReference>
<evidence type="ECO:0000313" key="5">
    <source>
        <dbReference type="EMBL" id="NYR15231.1"/>
    </source>
</evidence>
<name>A0A7L4P8F1_9CREN</name>
<dbReference type="Pfam" id="PF01923">
    <property type="entry name" value="Cob_adeno_trans"/>
    <property type="match status" value="1"/>
</dbReference>
<dbReference type="Gene3D" id="1.20.1200.10">
    <property type="entry name" value="Cobalamin adenosyltransferase-like"/>
    <property type="match status" value="1"/>
</dbReference>